<dbReference type="HAMAP" id="MF_01361">
    <property type="entry name" value="UPF0391"/>
    <property type="match status" value="1"/>
</dbReference>
<accession>A0AAE3K5C7</accession>
<gene>
    <name evidence="6" type="ORF">AArcSt11_11165</name>
</gene>
<dbReference type="EMBL" id="JAKRVY010000006">
    <property type="protein sequence ID" value="MCL9814212.1"/>
    <property type="molecule type" value="Genomic_DNA"/>
</dbReference>
<dbReference type="InterPro" id="IPR009760">
    <property type="entry name" value="DUF1328"/>
</dbReference>
<feature type="transmembrane region" description="Helical" evidence="5">
    <location>
        <begin position="16"/>
        <end position="33"/>
    </location>
</feature>
<evidence type="ECO:0000256" key="5">
    <source>
        <dbReference type="HAMAP-Rule" id="MF_01361"/>
    </source>
</evidence>
<keyword evidence="2 5" id="KW-0812">Transmembrane</keyword>
<keyword evidence="1 5" id="KW-1003">Cell membrane</keyword>
<keyword evidence="3 5" id="KW-1133">Transmembrane helix</keyword>
<keyword evidence="7" id="KW-1185">Reference proteome</keyword>
<dbReference type="Pfam" id="PF07043">
    <property type="entry name" value="DUF1328"/>
    <property type="match status" value="1"/>
</dbReference>
<dbReference type="GO" id="GO:0005886">
    <property type="term" value="C:plasma membrane"/>
    <property type="evidence" value="ECO:0007669"/>
    <property type="project" value="UniProtKB-UniRule"/>
</dbReference>
<organism evidence="6 7">
    <name type="scientific">Natranaeroarchaeum aerophilus</name>
    <dbReference type="NCBI Taxonomy" id="2917711"/>
    <lineage>
        <taxon>Archaea</taxon>
        <taxon>Methanobacteriati</taxon>
        <taxon>Methanobacteriota</taxon>
        <taxon>Stenosarchaea group</taxon>
        <taxon>Halobacteria</taxon>
        <taxon>Halobacteriales</taxon>
        <taxon>Natronoarchaeaceae</taxon>
        <taxon>Natranaeroarchaeum</taxon>
    </lineage>
</organism>
<evidence type="ECO:0000256" key="1">
    <source>
        <dbReference type="ARBA" id="ARBA00022475"/>
    </source>
</evidence>
<reference evidence="6 7" key="1">
    <citation type="journal article" date="2022" name="Syst. Appl. Microbiol.">
        <title>Natronocalculus amylovorans gen. nov., sp. nov., and Natranaeroarchaeum aerophilus sp. nov., dominant culturable amylolytic natronoarchaea from hypersaline soda lakes in southwestern Siberia.</title>
        <authorList>
            <person name="Sorokin D.Y."/>
            <person name="Elcheninov A.G."/>
            <person name="Khizhniak T.V."/>
            <person name="Koenen M."/>
            <person name="Bale N.J."/>
            <person name="Damste J.S.S."/>
            <person name="Kublanov I.V."/>
        </authorList>
    </citation>
    <scope>NUCLEOTIDE SEQUENCE [LARGE SCALE GENOMIC DNA]</scope>
    <source>
        <strain evidence="6 7">AArc-St1-1</strain>
    </source>
</reference>
<sequence>MIESVQFLPVQLTGDFLQWAILFFVLAIIAAAVGARGIAGVSMEIARIFILIFLVLAIISLLL</sequence>
<protein>
    <recommendedName>
        <fullName evidence="5">UPF0391 membrane protein AArcSt11_11165</fullName>
    </recommendedName>
</protein>
<evidence type="ECO:0000313" key="6">
    <source>
        <dbReference type="EMBL" id="MCL9814212.1"/>
    </source>
</evidence>
<comment type="similarity">
    <text evidence="5">Belongs to the UPF0391 family.</text>
</comment>
<dbReference type="RefSeq" id="WP_250597335.1">
    <property type="nucleotide sequence ID" value="NZ_JAKRVY010000006.1"/>
</dbReference>
<keyword evidence="4 5" id="KW-0472">Membrane</keyword>
<evidence type="ECO:0000256" key="2">
    <source>
        <dbReference type="ARBA" id="ARBA00022692"/>
    </source>
</evidence>
<name>A0AAE3K5C7_9EURY</name>
<evidence type="ECO:0000313" key="7">
    <source>
        <dbReference type="Proteomes" id="UP001202674"/>
    </source>
</evidence>
<evidence type="ECO:0000256" key="3">
    <source>
        <dbReference type="ARBA" id="ARBA00022989"/>
    </source>
</evidence>
<evidence type="ECO:0000256" key="4">
    <source>
        <dbReference type="ARBA" id="ARBA00023136"/>
    </source>
</evidence>
<comment type="caution">
    <text evidence="5">Lacks conserved residue(s) required for the propagation of feature annotation.</text>
</comment>
<dbReference type="Proteomes" id="UP001202674">
    <property type="component" value="Unassembled WGS sequence"/>
</dbReference>
<dbReference type="NCBIfam" id="NF010229">
    <property type="entry name" value="PRK13682.1-4"/>
    <property type="match status" value="1"/>
</dbReference>
<proteinExistence type="inferred from homology"/>
<feature type="transmembrane region" description="Helical" evidence="5">
    <location>
        <begin position="45"/>
        <end position="62"/>
    </location>
</feature>
<dbReference type="AlphaFoldDB" id="A0AAE3K5C7"/>
<comment type="caution">
    <text evidence="6">The sequence shown here is derived from an EMBL/GenBank/DDBJ whole genome shotgun (WGS) entry which is preliminary data.</text>
</comment>